<dbReference type="SUPFAM" id="SSF52172">
    <property type="entry name" value="CheY-like"/>
    <property type="match status" value="1"/>
</dbReference>
<evidence type="ECO:0000256" key="3">
    <source>
        <dbReference type="ARBA" id="ARBA00023012"/>
    </source>
</evidence>
<evidence type="ECO:0000313" key="12">
    <source>
        <dbReference type="EMBL" id="MBB1487147.1"/>
    </source>
</evidence>
<dbReference type="GO" id="GO:0000156">
    <property type="term" value="F:phosphorelay response regulator activity"/>
    <property type="evidence" value="ECO:0007669"/>
    <property type="project" value="TreeGrafter"/>
</dbReference>
<protein>
    <recommendedName>
        <fullName evidence="1">Phosphate regulon transcriptional regulatory protein PhoB</fullName>
    </recommendedName>
</protein>
<comment type="caution">
    <text evidence="12">The sequence shown here is derived from an EMBL/GenBank/DDBJ whole genome shotgun (WGS) entry which is preliminary data.</text>
</comment>
<dbReference type="CDD" id="cd17574">
    <property type="entry name" value="REC_OmpR"/>
    <property type="match status" value="1"/>
</dbReference>
<dbReference type="InterPro" id="IPR001789">
    <property type="entry name" value="Sig_transdc_resp-reg_receiver"/>
</dbReference>
<dbReference type="Gene3D" id="3.40.50.2300">
    <property type="match status" value="1"/>
</dbReference>
<evidence type="ECO:0000256" key="5">
    <source>
        <dbReference type="ARBA" id="ARBA00023125"/>
    </source>
</evidence>
<keyword evidence="4" id="KW-0805">Transcription regulation</keyword>
<reference evidence="12 13" key="1">
    <citation type="submission" date="2020-08" db="EMBL/GenBank/DDBJ databases">
        <title>Oceanospirillum sp. nov. isolated from marine sediment.</title>
        <authorList>
            <person name="Ji X."/>
        </authorList>
    </citation>
    <scope>NUCLEOTIDE SEQUENCE [LARGE SCALE GENOMIC DNA]</scope>
    <source>
        <strain evidence="12 13">D5</strain>
    </source>
</reference>
<dbReference type="GO" id="GO:0006355">
    <property type="term" value="P:regulation of DNA-templated transcription"/>
    <property type="evidence" value="ECO:0007669"/>
    <property type="project" value="InterPro"/>
</dbReference>
<dbReference type="Proteomes" id="UP000565262">
    <property type="component" value="Unassembled WGS sequence"/>
</dbReference>
<name>A0A839IRT1_9GAMM</name>
<feature type="domain" description="OmpR/PhoB-type" evidence="11">
    <location>
        <begin position="179"/>
        <end position="279"/>
    </location>
</feature>
<dbReference type="SUPFAM" id="SSF46894">
    <property type="entry name" value="C-terminal effector domain of the bipartite response regulators"/>
    <property type="match status" value="1"/>
</dbReference>
<dbReference type="CDD" id="cd00383">
    <property type="entry name" value="trans_reg_C"/>
    <property type="match status" value="1"/>
</dbReference>
<evidence type="ECO:0000259" key="10">
    <source>
        <dbReference type="PROSITE" id="PS50110"/>
    </source>
</evidence>
<keyword evidence="3" id="KW-0902">Two-component regulatory system</keyword>
<dbReference type="SMART" id="SM00448">
    <property type="entry name" value="REC"/>
    <property type="match status" value="1"/>
</dbReference>
<dbReference type="FunFam" id="1.10.10.10:FF:000018">
    <property type="entry name" value="DNA-binding response regulator ResD"/>
    <property type="match status" value="1"/>
</dbReference>
<evidence type="ECO:0000256" key="6">
    <source>
        <dbReference type="ARBA" id="ARBA00023163"/>
    </source>
</evidence>
<dbReference type="InterPro" id="IPR039420">
    <property type="entry name" value="WalR-like"/>
</dbReference>
<evidence type="ECO:0000256" key="8">
    <source>
        <dbReference type="PROSITE-ProRule" id="PRU00169"/>
    </source>
</evidence>
<feature type="domain" description="Response regulatory" evidence="10">
    <location>
        <begin position="45"/>
        <end position="159"/>
    </location>
</feature>
<dbReference type="GO" id="GO:0032993">
    <property type="term" value="C:protein-DNA complex"/>
    <property type="evidence" value="ECO:0007669"/>
    <property type="project" value="TreeGrafter"/>
</dbReference>
<dbReference type="InterPro" id="IPR016032">
    <property type="entry name" value="Sig_transdc_resp-reg_C-effctor"/>
</dbReference>
<dbReference type="Gene3D" id="6.10.250.690">
    <property type="match status" value="1"/>
</dbReference>
<dbReference type="InterPro" id="IPR011006">
    <property type="entry name" value="CheY-like_superfamily"/>
</dbReference>
<dbReference type="EMBL" id="JACJFM010000012">
    <property type="protein sequence ID" value="MBB1487147.1"/>
    <property type="molecule type" value="Genomic_DNA"/>
</dbReference>
<keyword evidence="2 8" id="KW-0597">Phosphoprotein</keyword>
<gene>
    <name evidence="12" type="ORF">H4O21_11045</name>
</gene>
<evidence type="ECO:0000259" key="11">
    <source>
        <dbReference type="PROSITE" id="PS51755"/>
    </source>
</evidence>
<dbReference type="InterPro" id="IPR001867">
    <property type="entry name" value="OmpR/PhoB-type_DNA-bd"/>
</dbReference>
<keyword evidence="6" id="KW-0804">Transcription</keyword>
<organism evidence="12 13">
    <name type="scientific">Oceanospirillum sediminis</name>
    <dbReference type="NCBI Taxonomy" id="2760088"/>
    <lineage>
        <taxon>Bacteria</taxon>
        <taxon>Pseudomonadati</taxon>
        <taxon>Pseudomonadota</taxon>
        <taxon>Gammaproteobacteria</taxon>
        <taxon>Oceanospirillales</taxon>
        <taxon>Oceanospirillaceae</taxon>
        <taxon>Oceanospirillum</taxon>
    </lineage>
</organism>
<feature type="modified residue" description="4-aspartylphosphate" evidence="8">
    <location>
        <position position="94"/>
    </location>
</feature>
<dbReference type="PROSITE" id="PS51755">
    <property type="entry name" value="OMPR_PHOB"/>
    <property type="match status" value="1"/>
</dbReference>
<dbReference type="FunFam" id="3.40.50.2300:FF:000001">
    <property type="entry name" value="DNA-binding response regulator PhoB"/>
    <property type="match status" value="1"/>
</dbReference>
<dbReference type="RefSeq" id="WP_182808931.1">
    <property type="nucleotide sequence ID" value="NZ_JACJFM010000012.1"/>
</dbReference>
<accession>A0A839IRT1</accession>
<dbReference type="AlphaFoldDB" id="A0A839IRT1"/>
<dbReference type="Pfam" id="PF00486">
    <property type="entry name" value="Trans_reg_C"/>
    <property type="match status" value="1"/>
</dbReference>
<dbReference type="Gene3D" id="1.10.10.10">
    <property type="entry name" value="Winged helix-like DNA-binding domain superfamily/Winged helix DNA-binding domain"/>
    <property type="match status" value="1"/>
</dbReference>
<proteinExistence type="predicted"/>
<feature type="DNA-binding region" description="OmpR/PhoB-type" evidence="9">
    <location>
        <begin position="179"/>
        <end position="279"/>
    </location>
</feature>
<keyword evidence="5 9" id="KW-0238">DNA-binding</keyword>
<dbReference type="PROSITE" id="PS50110">
    <property type="entry name" value="RESPONSE_REGULATORY"/>
    <property type="match status" value="1"/>
</dbReference>
<dbReference type="GO" id="GO:0000976">
    <property type="term" value="F:transcription cis-regulatory region binding"/>
    <property type="evidence" value="ECO:0007669"/>
    <property type="project" value="TreeGrafter"/>
</dbReference>
<dbReference type="Pfam" id="PF00072">
    <property type="entry name" value="Response_reg"/>
    <property type="match status" value="1"/>
</dbReference>
<dbReference type="PANTHER" id="PTHR48111:SF1">
    <property type="entry name" value="TWO-COMPONENT RESPONSE REGULATOR ORR33"/>
    <property type="match status" value="1"/>
</dbReference>
<keyword evidence="13" id="KW-1185">Reference proteome</keyword>
<comment type="function">
    <text evidence="7">This protein is a positive regulator for the phosphate regulon. Transcription of this operon is positively regulated by PhoB and PhoR when phosphate is limited.</text>
</comment>
<dbReference type="GO" id="GO:0005829">
    <property type="term" value="C:cytosol"/>
    <property type="evidence" value="ECO:0007669"/>
    <property type="project" value="TreeGrafter"/>
</dbReference>
<evidence type="ECO:0000256" key="1">
    <source>
        <dbReference type="ARBA" id="ARBA00013332"/>
    </source>
</evidence>
<sequence length="279" mass="31400">MSDGIIQENALSGHGSDQDHAVSLHPASLIPATPSQPEPELEARSILVIEDDPDISGLIRMHLQEQYQRVEIASDGISGYQQATEHSWDLILLDLRLPGKDGLQLCRQLRAEQNYVPVLMLTSKSSELDRVLGLESGADDYVTKPFSVIELMARIRAIFRRIDVSRKADTPADAEHGQNEILRSPDHSIELDSRRHKVTKHGQELDLTAKEFSLLSYFLHHPGSVFSRSDLLRHVWGYGHEGYEHTVNSHINRLRAKIEDNPTKPQLITTVWGVGYKLV</sequence>
<dbReference type="InterPro" id="IPR036388">
    <property type="entry name" value="WH-like_DNA-bd_sf"/>
</dbReference>
<dbReference type="SMART" id="SM00862">
    <property type="entry name" value="Trans_reg_C"/>
    <property type="match status" value="1"/>
</dbReference>
<dbReference type="PANTHER" id="PTHR48111">
    <property type="entry name" value="REGULATOR OF RPOS"/>
    <property type="match status" value="1"/>
</dbReference>
<evidence type="ECO:0000256" key="4">
    <source>
        <dbReference type="ARBA" id="ARBA00023015"/>
    </source>
</evidence>
<evidence type="ECO:0000256" key="2">
    <source>
        <dbReference type="ARBA" id="ARBA00022553"/>
    </source>
</evidence>
<evidence type="ECO:0000256" key="7">
    <source>
        <dbReference type="ARBA" id="ARBA00024735"/>
    </source>
</evidence>
<evidence type="ECO:0000256" key="9">
    <source>
        <dbReference type="PROSITE-ProRule" id="PRU01091"/>
    </source>
</evidence>
<evidence type="ECO:0000313" key="13">
    <source>
        <dbReference type="Proteomes" id="UP000565262"/>
    </source>
</evidence>